<sequence length="220" mass="25774">MPVIYIDLDGTLLDVWLRYYTVMDSFFERQSLPFPSFQKYKKQKRELVRDDAIIRHAVRDNPAAAEELISNYMLWKKDKLESESLLKLDQPIGRIRVFAAQLKPNYRLHLISVRRNHEHAVRQLQRLNMVAPFERIDLVPPSLSINPKWDSLRRLATPADLLIGDSEIDLQCGFMLGLRTFHVDTGLRSFEYANRNANLNSNRHNKAVPLHQYNDVLSYL</sequence>
<dbReference type="InterPro" id="IPR023198">
    <property type="entry name" value="PGP-like_dom2"/>
</dbReference>
<dbReference type="RefSeq" id="WP_128632078.1">
    <property type="nucleotide sequence ID" value="NZ_RRCN01000001.1"/>
</dbReference>
<evidence type="ECO:0000313" key="2">
    <source>
        <dbReference type="Proteomes" id="UP000267017"/>
    </source>
</evidence>
<dbReference type="Proteomes" id="UP000267017">
    <property type="component" value="Unassembled WGS sequence"/>
</dbReference>
<reference evidence="1 2" key="1">
    <citation type="submission" date="2018-11" db="EMBL/GenBank/DDBJ databases">
        <title>Genome sequencing of Paenibacillus sp. KCOM 3021 (= ChDC PVNT-B20).</title>
        <authorList>
            <person name="Kook J.-K."/>
            <person name="Park S.-N."/>
            <person name="Lim Y.K."/>
        </authorList>
    </citation>
    <scope>NUCLEOTIDE SEQUENCE [LARGE SCALE GENOMIC DNA]</scope>
    <source>
        <strain evidence="1 2">KCOM 3021</strain>
    </source>
</reference>
<keyword evidence="1" id="KW-0378">Hydrolase</keyword>
<accession>A0A3P3U2B0</accession>
<dbReference type="SUPFAM" id="SSF56784">
    <property type="entry name" value="HAD-like"/>
    <property type="match status" value="1"/>
</dbReference>
<keyword evidence="2" id="KW-1185">Reference proteome</keyword>
<protein>
    <submittedName>
        <fullName evidence="1">HAD family hydrolase</fullName>
    </submittedName>
</protein>
<name>A0A3P3U2B0_9BACL</name>
<organism evidence="1 2">
    <name type="scientific">Paenibacillus oralis</name>
    <dbReference type="NCBI Taxonomy" id="2490856"/>
    <lineage>
        <taxon>Bacteria</taxon>
        <taxon>Bacillati</taxon>
        <taxon>Bacillota</taxon>
        <taxon>Bacilli</taxon>
        <taxon>Bacillales</taxon>
        <taxon>Paenibacillaceae</taxon>
        <taxon>Paenibacillus</taxon>
    </lineage>
</organism>
<dbReference type="EMBL" id="RRCN01000001">
    <property type="protein sequence ID" value="RRJ64260.1"/>
    <property type="molecule type" value="Genomic_DNA"/>
</dbReference>
<evidence type="ECO:0000313" key="1">
    <source>
        <dbReference type="EMBL" id="RRJ64260.1"/>
    </source>
</evidence>
<proteinExistence type="predicted"/>
<dbReference type="InterPro" id="IPR036412">
    <property type="entry name" value="HAD-like_sf"/>
</dbReference>
<dbReference type="InterPro" id="IPR023214">
    <property type="entry name" value="HAD_sf"/>
</dbReference>
<dbReference type="AlphaFoldDB" id="A0A3P3U2B0"/>
<gene>
    <name evidence="1" type="ORF">EHV15_16025</name>
</gene>
<dbReference type="Gene3D" id="3.40.50.1000">
    <property type="entry name" value="HAD superfamily/HAD-like"/>
    <property type="match status" value="1"/>
</dbReference>
<dbReference type="GO" id="GO:0016787">
    <property type="term" value="F:hydrolase activity"/>
    <property type="evidence" value="ECO:0007669"/>
    <property type="project" value="UniProtKB-KW"/>
</dbReference>
<dbReference type="CDD" id="cd01427">
    <property type="entry name" value="HAD_like"/>
    <property type="match status" value="1"/>
</dbReference>
<dbReference type="Gene3D" id="1.10.150.240">
    <property type="entry name" value="Putative phosphatase, domain 2"/>
    <property type="match status" value="1"/>
</dbReference>
<comment type="caution">
    <text evidence="1">The sequence shown here is derived from an EMBL/GenBank/DDBJ whole genome shotgun (WGS) entry which is preliminary data.</text>
</comment>
<dbReference type="OrthoDB" id="2678248at2"/>